<dbReference type="PANTHER" id="PTHR43032:SF4">
    <property type="entry name" value="OXIDOREDUCTASE MOLYBDOPTERIN-BINDING DOMAIN-CONTAINING PROTEIN"/>
    <property type="match status" value="1"/>
</dbReference>
<dbReference type="SUPFAM" id="SSF141571">
    <property type="entry name" value="Pentapeptide repeat-like"/>
    <property type="match status" value="1"/>
</dbReference>
<dbReference type="Pfam" id="PF00805">
    <property type="entry name" value="Pentapeptide"/>
    <property type="match status" value="1"/>
</dbReference>
<dbReference type="PANTHER" id="PTHR43032">
    <property type="entry name" value="PROTEIN-METHIONINE-SULFOXIDE REDUCTASE"/>
    <property type="match status" value="1"/>
</dbReference>
<comment type="caution">
    <text evidence="2">The sequence shown here is derived from an EMBL/GenBank/DDBJ whole genome shotgun (WGS) entry which is preliminary data.</text>
</comment>
<proteinExistence type="predicted"/>
<dbReference type="SUPFAM" id="SSF56524">
    <property type="entry name" value="Oxidoreductase molybdopterin-binding domain"/>
    <property type="match status" value="1"/>
</dbReference>
<dbReference type="Gene3D" id="2.160.20.80">
    <property type="entry name" value="E3 ubiquitin-protein ligase SopA"/>
    <property type="match status" value="1"/>
</dbReference>
<accession>M5RX76</accession>
<dbReference type="InterPro" id="IPR036374">
    <property type="entry name" value="OxRdtase_Mopterin-bd_sf"/>
</dbReference>
<dbReference type="Gene3D" id="3.90.420.10">
    <property type="entry name" value="Oxidoreductase, molybdopterin-binding domain"/>
    <property type="match status" value="1"/>
</dbReference>
<gene>
    <name evidence="2" type="ORF">RESH_05489</name>
</gene>
<dbReference type="PATRIC" id="fig|1263868.3.peg.5949"/>
<sequence>MGLIESNDVVDLARKQACVYDAIMTDSALPPNQQLVRGDRWPIVGERHPGDVDSPWSLEICGCVASSPTFSLDEIRAMPQVTRQIDVHCVTRWSKPAMSFTGVRLRDLLHDSEAPIWTDEANFVSFVARSERNHSTSLPLSEVLELDPIIALQAEGKPLATENGGPMRMVVPGKYFYKSVKWIRRIEFLKEERLGYWESEAGYHNGADPWREQRYMAPTLTKQAALRVIESRDFRGQDLRGINASHRDLADLQASDALLRDADFRSCNLQRANFRGANLSNSKLQRADLQAANFTGADLEGADLSGADLRGCDIRGASLFGATFFQSDANGLGSLSAVIDRSTQVDLASLDALVDEQKSFVRKAIEF</sequence>
<dbReference type="EMBL" id="ANOF01000177">
    <property type="protein sequence ID" value="EMI23953.1"/>
    <property type="molecule type" value="Genomic_DNA"/>
</dbReference>
<protein>
    <submittedName>
        <fullName evidence="2">Oxidoreductase molybdopterin binding protein</fullName>
    </submittedName>
</protein>
<dbReference type="InterPro" id="IPR000572">
    <property type="entry name" value="OxRdtase_Mopterin-bd_dom"/>
</dbReference>
<feature type="domain" description="Oxidoreductase molybdopterin-binding" evidence="1">
    <location>
        <begin position="54"/>
        <end position="197"/>
    </location>
</feature>
<dbReference type="Pfam" id="PF00174">
    <property type="entry name" value="Oxidored_molyb"/>
    <property type="match status" value="1"/>
</dbReference>
<dbReference type="STRING" id="1263868.RESH_05489"/>
<dbReference type="Proteomes" id="UP000011996">
    <property type="component" value="Unassembled WGS sequence"/>
</dbReference>
<evidence type="ECO:0000313" key="3">
    <source>
        <dbReference type="Proteomes" id="UP000011996"/>
    </source>
</evidence>
<evidence type="ECO:0000259" key="1">
    <source>
        <dbReference type="Pfam" id="PF00174"/>
    </source>
</evidence>
<evidence type="ECO:0000313" key="2">
    <source>
        <dbReference type="EMBL" id="EMI23953.1"/>
    </source>
</evidence>
<dbReference type="InterPro" id="IPR001646">
    <property type="entry name" value="5peptide_repeat"/>
</dbReference>
<organism evidence="2 3">
    <name type="scientific">Rhodopirellula europaea SH398</name>
    <dbReference type="NCBI Taxonomy" id="1263868"/>
    <lineage>
        <taxon>Bacteria</taxon>
        <taxon>Pseudomonadati</taxon>
        <taxon>Planctomycetota</taxon>
        <taxon>Planctomycetia</taxon>
        <taxon>Pirellulales</taxon>
        <taxon>Pirellulaceae</taxon>
        <taxon>Rhodopirellula</taxon>
    </lineage>
</organism>
<name>M5RX76_9BACT</name>
<reference evidence="2 3" key="1">
    <citation type="journal article" date="2013" name="Mar. Genomics">
        <title>Expression of sulfatases in Rhodopirellula baltica and the diversity of sulfatases in the genus Rhodopirellula.</title>
        <authorList>
            <person name="Wegner C.E."/>
            <person name="Richter-Heitmann T."/>
            <person name="Klindworth A."/>
            <person name="Klockow C."/>
            <person name="Richter M."/>
            <person name="Achstetter T."/>
            <person name="Glockner F.O."/>
            <person name="Harder J."/>
        </authorList>
    </citation>
    <scope>NUCLEOTIDE SEQUENCE [LARGE SCALE GENOMIC DNA]</scope>
    <source>
        <strain evidence="2 3">SH398</strain>
    </source>
</reference>
<dbReference type="AlphaFoldDB" id="M5RX76"/>